<accession>A0AAD6XKD2</accession>
<proteinExistence type="predicted"/>
<sequence>MPGILQLRIGRMLYSNTPFADEGICEQSFFVITRPPPMTHYISKYIRVAQVYIQEEPREVSIINLIPDRDIDKCICRDDSDPSRVAYMVATSDDGVAQLKWRKTRDRPGWEVSWDVGIFVLSDVHPKFFDTTSGEKKLATLWPTKVEIHRAAQDYPAGCGTDLFATCILTVLVCWDRFDWTDDEKKAVKQFLLDRSYVSL</sequence>
<comment type="caution">
    <text evidence="1">The sequence shown here is derived from an EMBL/GenBank/DDBJ whole genome shotgun (WGS) entry which is preliminary data.</text>
</comment>
<evidence type="ECO:0000313" key="2">
    <source>
        <dbReference type="Proteomes" id="UP001222325"/>
    </source>
</evidence>
<name>A0AAD6XKD2_9AGAR</name>
<gene>
    <name evidence="1" type="ORF">B0H15DRAFT_187714</name>
</gene>
<dbReference type="AlphaFoldDB" id="A0AAD6XKD2"/>
<reference evidence="1" key="1">
    <citation type="submission" date="2023-03" db="EMBL/GenBank/DDBJ databases">
        <title>Massive genome expansion in bonnet fungi (Mycena s.s.) driven by repeated elements and novel gene families across ecological guilds.</title>
        <authorList>
            <consortium name="Lawrence Berkeley National Laboratory"/>
            <person name="Harder C.B."/>
            <person name="Miyauchi S."/>
            <person name="Viragh M."/>
            <person name="Kuo A."/>
            <person name="Thoen E."/>
            <person name="Andreopoulos B."/>
            <person name="Lu D."/>
            <person name="Skrede I."/>
            <person name="Drula E."/>
            <person name="Henrissat B."/>
            <person name="Morin E."/>
            <person name="Kohler A."/>
            <person name="Barry K."/>
            <person name="LaButti K."/>
            <person name="Morin E."/>
            <person name="Salamov A."/>
            <person name="Lipzen A."/>
            <person name="Mereny Z."/>
            <person name="Hegedus B."/>
            <person name="Baldrian P."/>
            <person name="Stursova M."/>
            <person name="Weitz H."/>
            <person name="Taylor A."/>
            <person name="Grigoriev I.V."/>
            <person name="Nagy L.G."/>
            <person name="Martin F."/>
            <person name="Kauserud H."/>
        </authorList>
    </citation>
    <scope>NUCLEOTIDE SEQUENCE</scope>
    <source>
        <strain evidence="1">CBHHK173m</strain>
    </source>
</reference>
<protein>
    <submittedName>
        <fullName evidence="1">Uncharacterized protein</fullName>
    </submittedName>
</protein>
<evidence type="ECO:0000313" key="1">
    <source>
        <dbReference type="EMBL" id="KAJ7064379.1"/>
    </source>
</evidence>
<keyword evidence="2" id="KW-1185">Reference proteome</keyword>
<dbReference type="Proteomes" id="UP001222325">
    <property type="component" value="Unassembled WGS sequence"/>
</dbReference>
<dbReference type="EMBL" id="JARJCN010000195">
    <property type="protein sequence ID" value="KAJ7064379.1"/>
    <property type="molecule type" value="Genomic_DNA"/>
</dbReference>
<organism evidence="1 2">
    <name type="scientific">Mycena belliarum</name>
    <dbReference type="NCBI Taxonomy" id="1033014"/>
    <lineage>
        <taxon>Eukaryota</taxon>
        <taxon>Fungi</taxon>
        <taxon>Dikarya</taxon>
        <taxon>Basidiomycota</taxon>
        <taxon>Agaricomycotina</taxon>
        <taxon>Agaricomycetes</taxon>
        <taxon>Agaricomycetidae</taxon>
        <taxon>Agaricales</taxon>
        <taxon>Marasmiineae</taxon>
        <taxon>Mycenaceae</taxon>
        <taxon>Mycena</taxon>
    </lineage>
</organism>